<keyword evidence="2" id="KW-1185">Reference proteome</keyword>
<name>A0A0D9WIH3_9ORYZ</name>
<proteinExistence type="predicted"/>
<dbReference type="EnsemblPlants" id="LPERR05G18220.1">
    <property type="protein sequence ID" value="LPERR05G18220.1"/>
    <property type="gene ID" value="LPERR05G18220"/>
</dbReference>
<dbReference type="Gramene" id="LPERR05G18220.1">
    <property type="protein sequence ID" value="LPERR05G18220.1"/>
    <property type="gene ID" value="LPERR05G18220"/>
</dbReference>
<dbReference type="AlphaFoldDB" id="A0A0D9WIH3"/>
<protein>
    <submittedName>
        <fullName evidence="1">Uncharacterized protein</fullName>
    </submittedName>
</protein>
<reference evidence="1" key="3">
    <citation type="submission" date="2015-04" db="UniProtKB">
        <authorList>
            <consortium name="EnsemblPlants"/>
        </authorList>
    </citation>
    <scope>IDENTIFICATION</scope>
</reference>
<dbReference type="HOGENOM" id="CLU_3360399_0_0_1"/>
<organism evidence="1 2">
    <name type="scientific">Leersia perrieri</name>
    <dbReference type="NCBI Taxonomy" id="77586"/>
    <lineage>
        <taxon>Eukaryota</taxon>
        <taxon>Viridiplantae</taxon>
        <taxon>Streptophyta</taxon>
        <taxon>Embryophyta</taxon>
        <taxon>Tracheophyta</taxon>
        <taxon>Spermatophyta</taxon>
        <taxon>Magnoliopsida</taxon>
        <taxon>Liliopsida</taxon>
        <taxon>Poales</taxon>
        <taxon>Poaceae</taxon>
        <taxon>BOP clade</taxon>
        <taxon>Oryzoideae</taxon>
        <taxon>Oryzeae</taxon>
        <taxon>Oryzinae</taxon>
        <taxon>Leersia</taxon>
    </lineage>
</organism>
<sequence>MHSAAWTRSREEACAEEDLVLAIGSWCGLVCVWRVM</sequence>
<dbReference type="Proteomes" id="UP000032180">
    <property type="component" value="Chromosome 5"/>
</dbReference>
<accession>A0A0D9WIH3</accession>
<reference evidence="2" key="2">
    <citation type="submission" date="2013-12" db="EMBL/GenBank/DDBJ databases">
        <authorList>
            <person name="Yu Y."/>
            <person name="Lee S."/>
            <person name="de Baynast K."/>
            <person name="Wissotski M."/>
            <person name="Liu L."/>
            <person name="Talag J."/>
            <person name="Goicoechea J."/>
            <person name="Angelova A."/>
            <person name="Jetty R."/>
            <person name="Kudrna D."/>
            <person name="Golser W."/>
            <person name="Rivera L."/>
            <person name="Zhang J."/>
            <person name="Wing R."/>
        </authorList>
    </citation>
    <scope>NUCLEOTIDE SEQUENCE</scope>
</reference>
<evidence type="ECO:0000313" key="1">
    <source>
        <dbReference type="EnsemblPlants" id="LPERR05G18220.1"/>
    </source>
</evidence>
<reference evidence="1 2" key="1">
    <citation type="submission" date="2012-08" db="EMBL/GenBank/DDBJ databases">
        <title>Oryza genome evolution.</title>
        <authorList>
            <person name="Wing R.A."/>
        </authorList>
    </citation>
    <scope>NUCLEOTIDE SEQUENCE</scope>
</reference>
<evidence type="ECO:0000313" key="2">
    <source>
        <dbReference type="Proteomes" id="UP000032180"/>
    </source>
</evidence>